<sequence>MVVAGGGGPAYDGPAELKACEVETGT</sequence>
<accession>A0A1J8PKI7</accession>
<name>A0A1J8PKI7_9AGAM</name>
<feature type="non-terminal residue" evidence="2">
    <location>
        <position position="26"/>
    </location>
</feature>
<feature type="compositionally biased region" description="Gly residues" evidence="1">
    <location>
        <begin position="1"/>
        <end position="10"/>
    </location>
</feature>
<protein>
    <submittedName>
        <fullName evidence="2">Uncharacterized protein</fullName>
    </submittedName>
</protein>
<reference evidence="2 3" key="1">
    <citation type="submission" date="2016-03" db="EMBL/GenBank/DDBJ databases">
        <title>Comparative genomics of the ectomycorrhizal sister species Rhizopogon vinicolor and Rhizopogon vesiculosus (Basidiomycota: Boletales) reveals a divergence of the mating type B locus.</title>
        <authorList>
            <person name="Mujic A.B."/>
            <person name="Kuo A."/>
            <person name="Tritt A."/>
            <person name="Lipzen A."/>
            <person name="Chen C."/>
            <person name="Johnson J."/>
            <person name="Sharma A."/>
            <person name="Barry K."/>
            <person name="Grigoriev I.V."/>
            <person name="Spatafora J.W."/>
        </authorList>
    </citation>
    <scope>NUCLEOTIDE SEQUENCE [LARGE SCALE GENOMIC DNA]</scope>
    <source>
        <strain evidence="2 3">AM-OR11-056</strain>
    </source>
</reference>
<gene>
    <name evidence="2" type="ORF">AZE42_10984</name>
</gene>
<dbReference type="Proteomes" id="UP000183567">
    <property type="component" value="Unassembled WGS sequence"/>
</dbReference>
<proteinExistence type="predicted"/>
<evidence type="ECO:0000313" key="3">
    <source>
        <dbReference type="Proteomes" id="UP000183567"/>
    </source>
</evidence>
<evidence type="ECO:0000256" key="1">
    <source>
        <dbReference type="SAM" id="MobiDB-lite"/>
    </source>
</evidence>
<comment type="caution">
    <text evidence="2">The sequence shown here is derived from an EMBL/GenBank/DDBJ whole genome shotgun (WGS) entry which is preliminary data.</text>
</comment>
<feature type="region of interest" description="Disordered" evidence="1">
    <location>
        <begin position="1"/>
        <end position="26"/>
    </location>
</feature>
<organism evidence="2 3">
    <name type="scientific">Rhizopogon vesiculosus</name>
    <dbReference type="NCBI Taxonomy" id="180088"/>
    <lineage>
        <taxon>Eukaryota</taxon>
        <taxon>Fungi</taxon>
        <taxon>Dikarya</taxon>
        <taxon>Basidiomycota</taxon>
        <taxon>Agaricomycotina</taxon>
        <taxon>Agaricomycetes</taxon>
        <taxon>Agaricomycetidae</taxon>
        <taxon>Boletales</taxon>
        <taxon>Suillineae</taxon>
        <taxon>Rhizopogonaceae</taxon>
        <taxon>Rhizopogon</taxon>
    </lineage>
</organism>
<dbReference type="EMBL" id="LVVM01006333">
    <property type="protein sequence ID" value="OJA08315.1"/>
    <property type="molecule type" value="Genomic_DNA"/>
</dbReference>
<dbReference type="AlphaFoldDB" id="A0A1J8PKI7"/>
<evidence type="ECO:0000313" key="2">
    <source>
        <dbReference type="EMBL" id="OJA08315.1"/>
    </source>
</evidence>
<keyword evidence="3" id="KW-1185">Reference proteome</keyword>